<dbReference type="InterPro" id="IPR050959">
    <property type="entry name" value="MarA-like"/>
</dbReference>
<organism evidence="5 6">
    <name type="scientific">Fictibacillus macauensis ZFHKF-1</name>
    <dbReference type="NCBI Taxonomy" id="1196324"/>
    <lineage>
        <taxon>Bacteria</taxon>
        <taxon>Bacillati</taxon>
        <taxon>Bacillota</taxon>
        <taxon>Bacilli</taxon>
        <taxon>Bacillales</taxon>
        <taxon>Fictibacillaceae</taxon>
        <taxon>Fictibacillus</taxon>
    </lineage>
</organism>
<dbReference type="OrthoDB" id="5337216at2"/>
<evidence type="ECO:0000313" key="5">
    <source>
        <dbReference type="EMBL" id="EIT86284.1"/>
    </source>
</evidence>
<dbReference type="eggNOG" id="COG2207">
    <property type="taxonomic scope" value="Bacteria"/>
</dbReference>
<comment type="caution">
    <text evidence="5">The sequence shown here is derived from an EMBL/GenBank/DDBJ whole genome shotgun (WGS) entry which is preliminary data.</text>
</comment>
<dbReference type="PATRIC" id="fig|1196324.3.peg.1387"/>
<keyword evidence="2" id="KW-0238">DNA-binding</keyword>
<accession>I8AL07</accession>
<dbReference type="Gene3D" id="3.20.80.10">
    <property type="entry name" value="Regulatory factor, effector binding domain"/>
    <property type="match status" value="1"/>
</dbReference>
<sequence length="291" mass="33847">MNPYKAKIKETIQYIDSHLEQPFSLELLAQRVHFSPFHFHRVFLAMTGVTVMEYVRKRRLEKAAWLLHHSEEKVIDVALCCGFSSQQVFQRAFKQRFGLTPRHFRNRKSLADSLNLSSFSLKGGLYVQPKIFVKEAFTVIGYAYTVTTKNEQNKHDIPLHWQRYLQSDQLQGAMPPSREAHVELGICTDFQHEQETFSYLICREVDESTAVPDGLVKRTFPEQTFAQFSTPQVSEAAFAKAIQETWQAIFTQWFPTSGYVHGGEMEIEWYDERSDGEKKQMDLLIPIRKKA</sequence>
<dbReference type="Pfam" id="PF12833">
    <property type="entry name" value="HTH_18"/>
    <property type="match status" value="1"/>
</dbReference>
<dbReference type="InterPro" id="IPR010499">
    <property type="entry name" value="AraC_E-bd"/>
</dbReference>
<evidence type="ECO:0000256" key="1">
    <source>
        <dbReference type="ARBA" id="ARBA00023015"/>
    </source>
</evidence>
<protein>
    <submittedName>
        <fullName evidence="5">Transcriptional regulator (AraC/XylS family) protein</fullName>
    </submittedName>
</protein>
<dbReference type="eggNOG" id="COG3708">
    <property type="taxonomic scope" value="Bacteria"/>
</dbReference>
<name>I8AL07_9BACL</name>
<dbReference type="SUPFAM" id="SSF55136">
    <property type="entry name" value="Probable bacterial effector-binding domain"/>
    <property type="match status" value="1"/>
</dbReference>
<dbReference type="RefSeq" id="WP_007201453.1">
    <property type="nucleotide sequence ID" value="NZ_AKKV01000022.1"/>
</dbReference>
<dbReference type="EMBL" id="AKKV01000022">
    <property type="protein sequence ID" value="EIT86284.1"/>
    <property type="molecule type" value="Genomic_DNA"/>
</dbReference>
<proteinExistence type="predicted"/>
<dbReference type="PROSITE" id="PS00041">
    <property type="entry name" value="HTH_ARAC_FAMILY_1"/>
    <property type="match status" value="1"/>
</dbReference>
<dbReference type="SUPFAM" id="SSF46689">
    <property type="entry name" value="Homeodomain-like"/>
    <property type="match status" value="2"/>
</dbReference>
<evidence type="ECO:0000313" key="6">
    <source>
        <dbReference type="Proteomes" id="UP000004080"/>
    </source>
</evidence>
<evidence type="ECO:0000256" key="3">
    <source>
        <dbReference type="ARBA" id="ARBA00023163"/>
    </source>
</evidence>
<dbReference type="SMART" id="SM00342">
    <property type="entry name" value="HTH_ARAC"/>
    <property type="match status" value="1"/>
</dbReference>
<dbReference type="GO" id="GO:0003700">
    <property type="term" value="F:DNA-binding transcription factor activity"/>
    <property type="evidence" value="ECO:0007669"/>
    <property type="project" value="InterPro"/>
</dbReference>
<dbReference type="GO" id="GO:0043565">
    <property type="term" value="F:sequence-specific DNA binding"/>
    <property type="evidence" value="ECO:0007669"/>
    <property type="project" value="InterPro"/>
</dbReference>
<dbReference type="InterPro" id="IPR011256">
    <property type="entry name" value="Reg_factor_effector_dom_sf"/>
</dbReference>
<dbReference type="SMART" id="SM00871">
    <property type="entry name" value="AraC_E_bind"/>
    <property type="match status" value="1"/>
</dbReference>
<dbReference type="InterPro" id="IPR020449">
    <property type="entry name" value="Tscrpt_reg_AraC-type_HTH"/>
</dbReference>
<keyword evidence="1" id="KW-0805">Transcription regulation</keyword>
<dbReference type="PROSITE" id="PS01124">
    <property type="entry name" value="HTH_ARAC_FAMILY_2"/>
    <property type="match status" value="1"/>
</dbReference>
<dbReference type="Pfam" id="PF14526">
    <property type="entry name" value="Cass2"/>
    <property type="match status" value="1"/>
</dbReference>
<feature type="domain" description="HTH araC/xylS-type" evidence="4">
    <location>
        <begin position="9"/>
        <end position="107"/>
    </location>
</feature>
<dbReference type="InterPro" id="IPR009057">
    <property type="entry name" value="Homeodomain-like_sf"/>
</dbReference>
<dbReference type="STRING" id="1196324.A374_06781"/>
<dbReference type="InterPro" id="IPR029441">
    <property type="entry name" value="Cass2"/>
</dbReference>
<keyword evidence="3" id="KW-0804">Transcription</keyword>
<reference evidence="5 6" key="1">
    <citation type="journal article" date="2012" name="J. Bacteriol.">
        <title>Genome of Bacillus macauensis ZFHKF-1, a Long-Chain-Forming Bacterium.</title>
        <authorList>
            <person name="Cai L."/>
            <person name="Zhang T."/>
        </authorList>
    </citation>
    <scope>NUCLEOTIDE SEQUENCE [LARGE SCALE GENOMIC DNA]</scope>
    <source>
        <strain evidence="5 6">ZFHKF-1</strain>
    </source>
</reference>
<dbReference type="Gene3D" id="1.10.10.60">
    <property type="entry name" value="Homeodomain-like"/>
    <property type="match status" value="2"/>
</dbReference>
<dbReference type="PANTHER" id="PTHR47504">
    <property type="entry name" value="RIGHT ORIGIN-BINDING PROTEIN"/>
    <property type="match status" value="1"/>
</dbReference>
<dbReference type="AlphaFoldDB" id="I8AL07"/>
<dbReference type="InterPro" id="IPR018062">
    <property type="entry name" value="HTH_AraC-typ_CS"/>
</dbReference>
<evidence type="ECO:0000259" key="4">
    <source>
        <dbReference type="PROSITE" id="PS01124"/>
    </source>
</evidence>
<dbReference type="Proteomes" id="UP000004080">
    <property type="component" value="Unassembled WGS sequence"/>
</dbReference>
<dbReference type="InterPro" id="IPR018060">
    <property type="entry name" value="HTH_AraC"/>
</dbReference>
<dbReference type="PANTHER" id="PTHR47504:SF5">
    <property type="entry name" value="RIGHT ORIGIN-BINDING PROTEIN"/>
    <property type="match status" value="1"/>
</dbReference>
<gene>
    <name evidence="5" type="ORF">A374_06781</name>
</gene>
<dbReference type="PRINTS" id="PR00032">
    <property type="entry name" value="HTHARAC"/>
</dbReference>
<evidence type="ECO:0000256" key="2">
    <source>
        <dbReference type="ARBA" id="ARBA00023125"/>
    </source>
</evidence>
<keyword evidence="6" id="KW-1185">Reference proteome</keyword>